<reference evidence="3" key="2">
    <citation type="journal article" date="2014" name="ISME J.">
        <title>Microbial stratification in low pH oxic and suboxic macroscopic growths along an acid mine drainage.</title>
        <authorList>
            <person name="Mendez-Garcia C."/>
            <person name="Mesa V."/>
            <person name="Sprenger R.R."/>
            <person name="Richter M."/>
            <person name="Diez M.S."/>
            <person name="Solano J."/>
            <person name="Bargiela R."/>
            <person name="Golyshina O.V."/>
            <person name="Manteca A."/>
            <person name="Ramos J.L."/>
            <person name="Gallego J.R."/>
            <person name="Llorente I."/>
            <person name="Martins Dos Santos V.A."/>
            <person name="Jensen O.N."/>
            <person name="Pelaez A.I."/>
            <person name="Sanchez J."/>
            <person name="Ferrer M."/>
        </authorList>
    </citation>
    <scope>NUCLEOTIDE SEQUENCE</scope>
</reference>
<protein>
    <submittedName>
        <fullName evidence="3">LPPG:FO 2-phospho-L-lactate transferase</fullName>
    </submittedName>
</protein>
<proteinExistence type="inferred from homology"/>
<keyword evidence="1 3" id="KW-0808">Transferase</keyword>
<keyword evidence="2" id="KW-0460">Magnesium</keyword>
<dbReference type="Gene3D" id="3.40.50.10680">
    <property type="entry name" value="CofD-like domains"/>
    <property type="match status" value="1"/>
</dbReference>
<dbReference type="PANTHER" id="PTHR43007:SF1">
    <property type="entry name" value="2-PHOSPHO-L-LACTATE TRANSFERASE"/>
    <property type="match status" value="1"/>
</dbReference>
<dbReference type="SUPFAM" id="SSF142338">
    <property type="entry name" value="CofD-like"/>
    <property type="match status" value="1"/>
</dbReference>
<dbReference type="InterPro" id="IPR002882">
    <property type="entry name" value="CofD"/>
</dbReference>
<reference evidence="3" key="1">
    <citation type="submission" date="2013-08" db="EMBL/GenBank/DDBJ databases">
        <authorList>
            <person name="Mendez C."/>
            <person name="Richter M."/>
            <person name="Ferrer M."/>
            <person name="Sanchez J."/>
        </authorList>
    </citation>
    <scope>NUCLEOTIDE SEQUENCE</scope>
</reference>
<feature type="non-terminal residue" evidence="3">
    <location>
        <position position="224"/>
    </location>
</feature>
<feature type="non-terminal residue" evidence="3">
    <location>
        <position position="1"/>
    </location>
</feature>
<dbReference type="InterPro" id="IPR010115">
    <property type="entry name" value="FbiA/CofD"/>
</dbReference>
<dbReference type="Pfam" id="PF01933">
    <property type="entry name" value="CofD"/>
    <property type="match status" value="1"/>
</dbReference>
<evidence type="ECO:0000256" key="1">
    <source>
        <dbReference type="ARBA" id="ARBA00022679"/>
    </source>
</evidence>
<sequence>PDLDSVTYTLAGMGDLERGWGLRGESWTALGQLGRLGAETWFQLGDLDLATHILRTERLHCGRPLSEVTRDLAERLRLPIRLLPMTDQAVTTRVHTRDGRDLHLQEYLVRESCRPEIASLEFRGAECAQPGPGVMDAIRDADLVLLAPSNPIISIGPILAVPGIRAQVAAAAQVAAVSPIVSGRAVKGPAVAMLAALGLPASPAGVAACYRDLIQLLVIDELDR</sequence>
<evidence type="ECO:0000256" key="2">
    <source>
        <dbReference type="ARBA" id="ARBA00022842"/>
    </source>
</evidence>
<gene>
    <name evidence="3" type="ORF">B1B_00451</name>
</gene>
<dbReference type="Gene3D" id="1.10.8.240">
    <property type="entry name" value="CofD-like domain"/>
    <property type="match status" value="1"/>
</dbReference>
<dbReference type="PANTHER" id="PTHR43007">
    <property type="entry name" value="2-PHOSPHO-L-LACTATE TRANSFERASE"/>
    <property type="match status" value="1"/>
</dbReference>
<evidence type="ECO:0000313" key="3">
    <source>
        <dbReference type="EMBL" id="EQD78954.1"/>
    </source>
</evidence>
<organism evidence="3">
    <name type="scientific">mine drainage metagenome</name>
    <dbReference type="NCBI Taxonomy" id="410659"/>
    <lineage>
        <taxon>unclassified sequences</taxon>
        <taxon>metagenomes</taxon>
        <taxon>ecological metagenomes</taxon>
    </lineage>
</organism>
<dbReference type="HAMAP" id="MF_01257">
    <property type="entry name" value="CofD"/>
    <property type="match status" value="1"/>
</dbReference>
<dbReference type="AlphaFoldDB" id="T1DBY3"/>
<comment type="caution">
    <text evidence="3">The sequence shown here is derived from an EMBL/GenBank/DDBJ whole genome shotgun (WGS) entry which is preliminary data.</text>
</comment>
<accession>T1DBY3</accession>
<dbReference type="GO" id="GO:0043743">
    <property type="term" value="F:LPPG:FO 2-phospho-L-lactate transferase activity"/>
    <property type="evidence" value="ECO:0007669"/>
    <property type="project" value="InterPro"/>
</dbReference>
<name>T1DBY3_9ZZZZ</name>
<dbReference type="GO" id="GO:0000287">
    <property type="term" value="F:magnesium ion binding"/>
    <property type="evidence" value="ECO:0007669"/>
    <property type="project" value="InterPro"/>
</dbReference>
<dbReference type="InterPro" id="IPR038136">
    <property type="entry name" value="CofD-like_dom_sf"/>
</dbReference>
<dbReference type="EMBL" id="AUZY01000344">
    <property type="protein sequence ID" value="EQD78954.1"/>
    <property type="molecule type" value="Genomic_DNA"/>
</dbReference>